<dbReference type="AlphaFoldDB" id="A0A917XH14"/>
<protein>
    <submittedName>
        <fullName evidence="1">Glycosyl hydrolase</fullName>
    </submittedName>
</protein>
<dbReference type="InterPro" id="IPR023296">
    <property type="entry name" value="Glyco_hydro_beta-prop_sf"/>
</dbReference>
<dbReference type="Gene3D" id="2.115.10.20">
    <property type="entry name" value="Glycosyl hydrolase domain, family 43"/>
    <property type="match status" value="1"/>
</dbReference>
<reference evidence="1" key="2">
    <citation type="submission" date="2020-09" db="EMBL/GenBank/DDBJ databases">
        <authorList>
            <person name="Sun Q."/>
            <person name="Zhou Y."/>
        </authorList>
    </citation>
    <scope>NUCLEOTIDE SEQUENCE</scope>
    <source>
        <strain evidence="1">CGMCC 4.7110</strain>
    </source>
</reference>
<organism evidence="1 2">
    <name type="scientific">Streptomyces fuscichromogenes</name>
    <dbReference type="NCBI Taxonomy" id="1324013"/>
    <lineage>
        <taxon>Bacteria</taxon>
        <taxon>Bacillati</taxon>
        <taxon>Actinomycetota</taxon>
        <taxon>Actinomycetes</taxon>
        <taxon>Kitasatosporales</taxon>
        <taxon>Streptomycetaceae</taxon>
        <taxon>Streptomyces</taxon>
    </lineage>
</organism>
<dbReference type="CDD" id="cd08984">
    <property type="entry name" value="GH43-like"/>
    <property type="match status" value="1"/>
</dbReference>
<proteinExistence type="predicted"/>
<dbReference type="InterPro" id="IPR050727">
    <property type="entry name" value="GH43_arabinanases"/>
</dbReference>
<dbReference type="Proteomes" id="UP000653411">
    <property type="component" value="Unassembled WGS sequence"/>
</dbReference>
<evidence type="ECO:0000313" key="1">
    <source>
        <dbReference type="EMBL" id="GGN22534.1"/>
    </source>
</evidence>
<comment type="caution">
    <text evidence="1">The sequence shown here is derived from an EMBL/GenBank/DDBJ whole genome shotgun (WGS) entry which is preliminary data.</text>
</comment>
<dbReference type="RefSeq" id="WP_189265445.1">
    <property type="nucleotide sequence ID" value="NZ_BMML01000013.1"/>
</dbReference>
<dbReference type="EMBL" id="BMML01000013">
    <property type="protein sequence ID" value="GGN22534.1"/>
    <property type="molecule type" value="Genomic_DNA"/>
</dbReference>
<sequence>MSGAASAPLFRDPVHDGAADPVAVWNRRAREWWLVYTGRRVTAPGPGVAWVHGTDLGVAASADGGRTWTYRGTLDVPDPEWGRNTFWAPEIIWHDGRYHMYVSWIRGVPDDWSGRAEIRHYTSPDLLGWTHHGPLDLGSARVIDACVYPLPGGGFRLWYKDETHGSVTYAADSPDLFHWRPTGPAVTHRPHEGPNVFELGGHHWMIVDEWHGQGVLRSDDLEHWEHQGLVLDVPGSRPDDSGYGYHADVVVQGDTAYAFYFTHPDRTPGSAEAEYRHRRSSLQVAALRVIDGRLHCDRNEPVELALAPGSDPDGP</sequence>
<keyword evidence="2" id="KW-1185">Reference proteome</keyword>
<dbReference type="PANTHER" id="PTHR43301:SF3">
    <property type="entry name" value="ARABINAN ENDO-1,5-ALPHA-L-ARABINOSIDASE A-RELATED"/>
    <property type="match status" value="1"/>
</dbReference>
<dbReference type="GO" id="GO:0016787">
    <property type="term" value="F:hydrolase activity"/>
    <property type="evidence" value="ECO:0007669"/>
    <property type="project" value="UniProtKB-KW"/>
</dbReference>
<reference evidence="1" key="1">
    <citation type="journal article" date="2014" name="Int. J. Syst. Evol. Microbiol.">
        <title>Complete genome sequence of Corynebacterium casei LMG S-19264T (=DSM 44701T), isolated from a smear-ripened cheese.</title>
        <authorList>
            <consortium name="US DOE Joint Genome Institute (JGI-PGF)"/>
            <person name="Walter F."/>
            <person name="Albersmeier A."/>
            <person name="Kalinowski J."/>
            <person name="Ruckert C."/>
        </authorList>
    </citation>
    <scope>NUCLEOTIDE SEQUENCE</scope>
    <source>
        <strain evidence="1">CGMCC 4.7110</strain>
    </source>
</reference>
<keyword evidence="1" id="KW-0378">Hydrolase</keyword>
<evidence type="ECO:0000313" key="2">
    <source>
        <dbReference type="Proteomes" id="UP000653411"/>
    </source>
</evidence>
<dbReference type="SUPFAM" id="SSF75005">
    <property type="entry name" value="Arabinanase/levansucrase/invertase"/>
    <property type="match status" value="1"/>
</dbReference>
<accession>A0A917XH14</accession>
<name>A0A917XH14_9ACTN</name>
<dbReference type="PANTHER" id="PTHR43301">
    <property type="entry name" value="ARABINAN ENDO-1,5-ALPHA-L-ARABINOSIDASE"/>
    <property type="match status" value="1"/>
</dbReference>
<gene>
    <name evidence="1" type="ORF">GCM10011578_054320</name>
</gene>